<dbReference type="Gene3D" id="2.30.29.50">
    <property type="entry name" value="Bacterial Pleckstrin homology domain"/>
    <property type="match status" value="1"/>
</dbReference>
<dbReference type="Pfam" id="PF14470">
    <property type="entry name" value="bPH_3"/>
    <property type="match status" value="1"/>
</dbReference>
<feature type="compositionally biased region" description="Polar residues" evidence="1">
    <location>
        <begin position="15"/>
        <end position="42"/>
    </location>
</feature>
<dbReference type="AlphaFoldDB" id="A0A8J3QXB1"/>
<dbReference type="Proteomes" id="UP000642748">
    <property type="component" value="Unassembled WGS sequence"/>
</dbReference>
<name>A0A8J3QXB1_9ACTN</name>
<proteinExistence type="predicted"/>
<sequence length="170" mass="18114">MSEPTAQLENAFESTLDSTAESAAESTVDGTAESTVDGTVENTAKHTTPDGVPFDRHSQLEQIQSGLVEGERLVAVYDAHGIGTGFIGLTDRRVIIQDKSFVGEKTAVTSVPYPRISSVSVLSNKSFAGQYFSSGTIGIHVGALTYEVEFRGSEKAQHVHNVILNRIVGS</sequence>
<dbReference type="SUPFAM" id="SSF50729">
    <property type="entry name" value="PH domain-like"/>
    <property type="match status" value="1"/>
</dbReference>
<feature type="domain" description="YokE-like PH" evidence="2">
    <location>
        <begin position="83"/>
        <end position="158"/>
    </location>
</feature>
<gene>
    <name evidence="3" type="ORF">Raf01_73120</name>
</gene>
<feature type="region of interest" description="Disordered" evidence="1">
    <location>
        <begin position="15"/>
        <end position="53"/>
    </location>
</feature>
<dbReference type="InterPro" id="IPR037063">
    <property type="entry name" value="PHb_sf"/>
</dbReference>
<evidence type="ECO:0000313" key="4">
    <source>
        <dbReference type="Proteomes" id="UP000642748"/>
    </source>
</evidence>
<evidence type="ECO:0000259" key="2">
    <source>
        <dbReference type="Pfam" id="PF14470"/>
    </source>
</evidence>
<reference evidence="3" key="1">
    <citation type="submission" date="2021-01" db="EMBL/GenBank/DDBJ databases">
        <title>Whole genome shotgun sequence of Rugosimonospora africana NBRC 104875.</title>
        <authorList>
            <person name="Komaki H."/>
            <person name="Tamura T."/>
        </authorList>
    </citation>
    <scope>NUCLEOTIDE SEQUENCE</scope>
    <source>
        <strain evidence="3">NBRC 104875</strain>
    </source>
</reference>
<dbReference type="InterPro" id="IPR039519">
    <property type="entry name" value="YokE-like_PH"/>
</dbReference>
<comment type="caution">
    <text evidence="3">The sequence shown here is derived from an EMBL/GenBank/DDBJ whole genome shotgun (WGS) entry which is preliminary data.</text>
</comment>
<organism evidence="3 4">
    <name type="scientific">Rugosimonospora africana</name>
    <dbReference type="NCBI Taxonomy" id="556532"/>
    <lineage>
        <taxon>Bacteria</taxon>
        <taxon>Bacillati</taxon>
        <taxon>Actinomycetota</taxon>
        <taxon>Actinomycetes</taxon>
        <taxon>Micromonosporales</taxon>
        <taxon>Micromonosporaceae</taxon>
        <taxon>Rugosimonospora</taxon>
    </lineage>
</organism>
<dbReference type="EMBL" id="BONZ01000077">
    <property type="protein sequence ID" value="GIH19140.1"/>
    <property type="molecule type" value="Genomic_DNA"/>
</dbReference>
<evidence type="ECO:0000256" key="1">
    <source>
        <dbReference type="SAM" id="MobiDB-lite"/>
    </source>
</evidence>
<keyword evidence="4" id="KW-1185">Reference proteome</keyword>
<feature type="compositionally biased region" description="Basic and acidic residues" evidence="1">
    <location>
        <begin position="43"/>
        <end position="53"/>
    </location>
</feature>
<evidence type="ECO:0000313" key="3">
    <source>
        <dbReference type="EMBL" id="GIH19140.1"/>
    </source>
</evidence>
<accession>A0A8J3QXB1</accession>
<protein>
    <recommendedName>
        <fullName evidence="2">YokE-like PH domain-containing protein</fullName>
    </recommendedName>
</protein>